<feature type="compositionally biased region" description="Polar residues" evidence="1">
    <location>
        <begin position="1"/>
        <end position="11"/>
    </location>
</feature>
<accession>A0A1Y2SQD2</accession>
<evidence type="ECO:0000313" key="2">
    <source>
        <dbReference type="EMBL" id="OTA21294.1"/>
    </source>
</evidence>
<protein>
    <submittedName>
        <fullName evidence="2">Uncharacterized protein</fullName>
    </submittedName>
</protein>
<reference evidence="2 3" key="1">
    <citation type="submission" date="2017-01" db="EMBL/GenBank/DDBJ databases">
        <title>Deconstructing symbiosis and pathogenesis requirements using a combined genomic-metabolomic approach.</title>
        <authorList>
            <person name="Tobias N.J."/>
            <person name="Wolff H."/>
            <person name="Djahanschiri B."/>
            <person name="Ebersberger I."/>
            <person name="Bode H.B."/>
        </authorList>
    </citation>
    <scope>NUCLEOTIDE SEQUENCE [LARGE SCALE GENOMIC DNA]</scope>
    <source>
        <strain evidence="2 3">DSM 4764</strain>
    </source>
</reference>
<evidence type="ECO:0000313" key="3">
    <source>
        <dbReference type="Proteomes" id="UP000194204"/>
    </source>
</evidence>
<name>A0A1Y2SQD2_9GAMM</name>
<proteinExistence type="predicted"/>
<feature type="region of interest" description="Disordered" evidence="1">
    <location>
        <begin position="1"/>
        <end position="32"/>
    </location>
</feature>
<organism evidence="2 3">
    <name type="scientific">Xenorhabdus beddingii</name>
    <dbReference type="NCBI Taxonomy" id="40578"/>
    <lineage>
        <taxon>Bacteria</taxon>
        <taxon>Pseudomonadati</taxon>
        <taxon>Pseudomonadota</taxon>
        <taxon>Gammaproteobacteria</taxon>
        <taxon>Enterobacterales</taxon>
        <taxon>Morganellaceae</taxon>
        <taxon>Xenorhabdus</taxon>
    </lineage>
</organism>
<comment type="caution">
    <text evidence="2">The sequence shown here is derived from an EMBL/GenBank/DDBJ whole genome shotgun (WGS) entry which is preliminary data.</text>
</comment>
<gene>
    <name evidence="2" type="ORF">Xbed_00521</name>
</gene>
<sequence length="32" mass="3552">MDGDMSHSTIHWNDPFESGSKSHVSDFLTASQ</sequence>
<evidence type="ECO:0000256" key="1">
    <source>
        <dbReference type="SAM" id="MobiDB-lite"/>
    </source>
</evidence>
<keyword evidence="3" id="KW-1185">Reference proteome</keyword>
<dbReference type="EMBL" id="MUBK01000003">
    <property type="protein sequence ID" value="OTA21294.1"/>
    <property type="molecule type" value="Genomic_DNA"/>
</dbReference>
<dbReference type="Proteomes" id="UP000194204">
    <property type="component" value="Unassembled WGS sequence"/>
</dbReference>
<dbReference type="AlphaFoldDB" id="A0A1Y2SQD2"/>